<name>A0A4R7J813_9ACTN</name>
<accession>A0A4R7J813</accession>
<reference evidence="8 9" key="1">
    <citation type="submission" date="2019-03" db="EMBL/GenBank/DDBJ databases">
        <title>Genomic Encyclopedia of Archaeal and Bacterial Type Strains, Phase II (KMG-II): from individual species to whole genera.</title>
        <authorList>
            <person name="Goeker M."/>
        </authorList>
    </citation>
    <scope>NUCLEOTIDE SEQUENCE [LARGE SCALE GENOMIC DNA]</scope>
    <source>
        <strain evidence="8 9">DSM 24323</strain>
    </source>
</reference>
<comment type="subcellular location">
    <subcellularLocation>
        <location evidence="1">Membrane</location>
        <topology evidence="1">Multi-pass membrane protein</topology>
    </subcellularLocation>
</comment>
<protein>
    <submittedName>
        <fullName evidence="8">Putative PurR-regulated permease PerM</fullName>
    </submittedName>
</protein>
<evidence type="ECO:0000256" key="5">
    <source>
        <dbReference type="ARBA" id="ARBA00023136"/>
    </source>
</evidence>
<evidence type="ECO:0000256" key="1">
    <source>
        <dbReference type="ARBA" id="ARBA00004141"/>
    </source>
</evidence>
<feature type="region of interest" description="Disordered" evidence="6">
    <location>
        <begin position="1"/>
        <end position="30"/>
    </location>
</feature>
<evidence type="ECO:0000256" key="4">
    <source>
        <dbReference type="ARBA" id="ARBA00022989"/>
    </source>
</evidence>
<evidence type="ECO:0000256" key="7">
    <source>
        <dbReference type="SAM" id="Phobius"/>
    </source>
</evidence>
<comment type="caution">
    <text evidence="8">The sequence shown here is derived from an EMBL/GenBank/DDBJ whole genome shotgun (WGS) entry which is preliminary data.</text>
</comment>
<proteinExistence type="inferred from homology"/>
<feature type="transmembrane region" description="Helical" evidence="7">
    <location>
        <begin position="191"/>
        <end position="211"/>
    </location>
</feature>
<feature type="transmembrane region" description="Helical" evidence="7">
    <location>
        <begin position="53"/>
        <end position="70"/>
    </location>
</feature>
<feature type="compositionally biased region" description="Low complexity" evidence="6">
    <location>
        <begin position="1"/>
        <end position="12"/>
    </location>
</feature>
<sequence length="413" mass="44203">MFGWLTRRGAPTRPTPAPPAVTQRPDPSAEQRELRRISGQLDGLTDRIGTPRVLLVLLSVGAGILIIFGIREFNDIIAPVFFGINLVLAAAPLASWLRRRGVPKALAATAAGIAVLIFLFLFFYAIYYAIAAFVQEMPRYAPQFISLYNSALELLGSFGITTLQITQQLQGINPQSVVSAATGVLSNVGSVGSLLLVLLTVIFFLVLDLISIDDRMRISDMVNPRITEALVSFSQGVRRYWVVTTVFGIVVAVLDVVLLMAIGVPLALVWGVLSFITNYIPNIGFVLGLVPPALMALLDSGPVAALIVVIGYSVLNFVIQSLIQPKFTGDAVGVTPTISFLSLLFWASVLGPLGALLALPSTLLVKALLIDADPKMRWLNAFIASDPSTAKAGNITESFHGDDVPPDAEPGRG</sequence>
<evidence type="ECO:0000256" key="2">
    <source>
        <dbReference type="ARBA" id="ARBA00009773"/>
    </source>
</evidence>
<keyword evidence="5 7" id="KW-0472">Membrane</keyword>
<keyword evidence="9" id="KW-1185">Reference proteome</keyword>
<dbReference type="GO" id="GO:0016020">
    <property type="term" value="C:membrane"/>
    <property type="evidence" value="ECO:0007669"/>
    <property type="project" value="UniProtKB-SubCell"/>
</dbReference>
<dbReference type="Proteomes" id="UP000295371">
    <property type="component" value="Unassembled WGS sequence"/>
</dbReference>
<comment type="similarity">
    <text evidence="2">Belongs to the autoinducer-2 exporter (AI-2E) (TC 2.A.86) family.</text>
</comment>
<feature type="transmembrane region" description="Helical" evidence="7">
    <location>
        <begin position="76"/>
        <end position="94"/>
    </location>
</feature>
<evidence type="ECO:0000256" key="6">
    <source>
        <dbReference type="SAM" id="MobiDB-lite"/>
    </source>
</evidence>
<dbReference type="Pfam" id="PF01594">
    <property type="entry name" value="AI-2E_transport"/>
    <property type="match status" value="1"/>
</dbReference>
<organism evidence="8 9">
    <name type="scientific">Naumannella halotolerans</name>
    <dbReference type="NCBI Taxonomy" id="993414"/>
    <lineage>
        <taxon>Bacteria</taxon>
        <taxon>Bacillati</taxon>
        <taxon>Actinomycetota</taxon>
        <taxon>Actinomycetes</taxon>
        <taxon>Propionibacteriales</taxon>
        <taxon>Propionibacteriaceae</taxon>
        <taxon>Naumannella</taxon>
    </lineage>
</organism>
<evidence type="ECO:0000256" key="3">
    <source>
        <dbReference type="ARBA" id="ARBA00022692"/>
    </source>
</evidence>
<dbReference type="PANTHER" id="PTHR21716">
    <property type="entry name" value="TRANSMEMBRANE PROTEIN"/>
    <property type="match status" value="1"/>
</dbReference>
<dbReference type="PANTHER" id="PTHR21716:SF64">
    <property type="entry name" value="AI-2 TRANSPORT PROTEIN TQSA"/>
    <property type="match status" value="1"/>
</dbReference>
<keyword evidence="4 7" id="KW-1133">Transmembrane helix</keyword>
<feature type="transmembrane region" description="Helical" evidence="7">
    <location>
        <begin position="303"/>
        <end position="323"/>
    </location>
</feature>
<dbReference type="GO" id="GO:0055085">
    <property type="term" value="P:transmembrane transport"/>
    <property type="evidence" value="ECO:0007669"/>
    <property type="project" value="TreeGrafter"/>
</dbReference>
<dbReference type="InterPro" id="IPR002549">
    <property type="entry name" value="AI-2E-like"/>
</dbReference>
<feature type="transmembrane region" description="Helical" evidence="7">
    <location>
        <begin position="106"/>
        <end position="130"/>
    </location>
</feature>
<dbReference type="EMBL" id="SOAW01000001">
    <property type="protein sequence ID" value="TDT32906.1"/>
    <property type="molecule type" value="Genomic_DNA"/>
</dbReference>
<gene>
    <name evidence="8" type="ORF">CLV29_0496</name>
</gene>
<feature type="transmembrane region" description="Helical" evidence="7">
    <location>
        <begin position="343"/>
        <end position="369"/>
    </location>
</feature>
<dbReference type="AlphaFoldDB" id="A0A4R7J813"/>
<evidence type="ECO:0000313" key="8">
    <source>
        <dbReference type="EMBL" id="TDT32906.1"/>
    </source>
</evidence>
<keyword evidence="3 7" id="KW-0812">Transmembrane</keyword>
<feature type="transmembrane region" description="Helical" evidence="7">
    <location>
        <begin position="240"/>
        <end position="273"/>
    </location>
</feature>
<evidence type="ECO:0000313" key="9">
    <source>
        <dbReference type="Proteomes" id="UP000295371"/>
    </source>
</evidence>